<organism evidence="1 2">
    <name type="scientific">Petralouisia muris</name>
    <dbReference type="NCBI Taxonomy" id="3032872"/>
    <lineage>
        <taxon>Bacteria</taxon>
        <taxon>Bacillati</taxon>
        <taxon>Bacillota</taxon>
        <taxon>Clostridia</taxon>
        <taxon>Lachnospirales</taxon>
        <taxon>Lachnospiraceae</taxon>
        <taxon>Petralouisia</taxon>
    </lineage>
</organism>
<dbReference type="EMBL" id="SRYA01000104">
    <property type="protein sequence ID" value="TGY88040.1"/>
    <property type="molecule type" value="Genomic_DNA"/>
</dbReference>
<protein>
    <submittedName>
        <fullName evidence="1">Nitroreductase</fullName>
    </submittedName>
</protein>
<evidence type="ECO:0000313" key="1">
    <source>
        <dbReference type="EMBL" id="TGY88040.1"/>
    </source>
</evidence>
<name>A0AC61RNG0_9FIRM</name>
<comment type="caution">
    <text evidence="1">The sequence shown here is derived from an EMBL/GenBank/DDBJ whole genome shotgun (WGS) entry which is preliminary data.</text>
</comment>
<reference evidence="1" key="1">
    <citation type="submission" date="2019-04" db="EMBL/GenBank/DDBJ databases">
        <title>Microbes associate with the intestines of laboratory mice.</title>
        <authorList>
            <person name="Navarre W."/>
            <person name="Wong E."/>
            <person name="Huang K."/>
            <person name="Tropini C."/>
            <person name="Ng K."/>
            <person name="Yu B."/>
        </authorList>
    </citation>
    <scope>NUCLEOTIDE SEQUENCE</scope>
    <source>
        <strain evidence="1">NM01_1-7b</strain>
    </source>
</reference>
<accession>A0AC61RNG0</accession>
<evidence type="ECO:0000313" key="2">
    <source>
        <dbReference type="Proteomes" id="UP000304953"/>
    </source>
</evidence>
<sequence>MDLMEAIRERHSVRSYSEKAIDNNVKIELLSYIEQCNKESGLHMQLVMNEPRAFDGFMAHYGNFSGVKNYIAMVGKKGAGLEERCGYFGEKVVLRAQQLGLNTCWVALSYSKVHTAFQIGKNEKLCLVIAIGYGETNGTKHKIKQPEAVMKADVPIPEWFQKGINAALLAPTAINQQKFCFMLKGNSVTAKAGIGFYTKIDLGIAKCHFEIGAGKENFSWGLQ</sequence>
<keyword evidence="2" id="KW-1185">Reference proteome</keyword>
<gene>
    <name evidence="1" type="ORF">E5329_26065</name>
</gene>
<proteinExistence type="predicted"/>
<dbReference type="Proteomes" id="UP000304953">
    <property type="component" value="Unassembled WGS sequence"/>
</dbReference>